<dbReference type="Gene3D" id="6.10.340.10">
    <property type="match status" value="1"/>
</dbReference>
<evidence type="ECO:0000256" key="6">
    <source>
        <dbReference type="ARBA" id="ARBA00022840"/>
    </source>
</evidence>
<dbReference type="SMART" id="SM00304">
    <property type="entry name" value="HAMP"/>
    <property type="match status" value="1"/>
</dbReference>
<feature type="transmembrane region" description="Helical" evidence="7">
    <location>
        <begin position="68"/>
        <end position="86"/>
    </location>
</feature>
<keyword evidence="7" id="KW-0472">Membrane</keyword>
<evidence type="ECO:0000259" key="8">
    <source>
        <dbReference type="PROSITE" id="PS50885"/>
    </source>
</evidence>
<gene>
    <name evidence="9" type="ORF">B2A_01537</name>
</gene>
<sequence length="152" mass="16505">AELGRRYRVSLPAPGTPAPRVIRIPAPLMGPLARPAGYYDVRVTDPGLPALVFRLARLTPRMVLPPRLLVNLVLLVVVLVAALYVATRGITRPLSALARAAEAIGRGERAPELSEAGPHELRNAAHAFNTMQERLHRYLDSRTGVLAAMSHD</sequence>
<accession>T1AYD9</accession>
<evidence type="ECO:0000256" key="7">
    <source>
        <dbReference type="SAM" id="Phobius"/>
    </source>
</evidence>
<name>T1AYD9_9ZZZZ</name>
<dbReference type="GO" id="GO:0005524">
    <property type="term" value="F:ATP binding"/>
    <property type="evidence" value="ECO:0007669"/>
    <property type="project" value="UniProtKB-KW"/>
</dbReference>
<keyword evidence="4" id="KW-0547">Nucleotide-binding</keyword>
<dbReference type="GO" id="GO:0000155">
    <property type="term" value="F:phosphorelay sensor kinase activity"/>
    <property type="evidence" value="ECO:0007669"/>
    <property type="project" value="TreeGrafter"/>
</dbReference>
<dbReference type="PROSITE" id="PS50885">
    <property type="entry name" value="HAMP"/>
    <property type="match status" value="1"/>
</dbReference>
<evidence type="ECO:0000313" key="9">
    <source>
        <dbReference type="EMBL" id="EQD65611.1"/>
    </source>
</evidence>
<comment type="caution">
    <text evidence="9">The sequence shown here is derived from an EMBL/GenBank/DDBJ whole genome shotgun (WGS) entry which is preliminary data.</text>
</comment>
<organism evidence="9">
    <name type="scientific">mine drainage metagenome</name>
    <dbReference type="NCBI Taxonomy" id="410659"/>
    <lineage>
        <taxon>unclassified sequences</taxon>
        <taxon>metagenomes</taxon>
        <taxon>ecological metagenomes</taxon>
    </lineage>
</organism>
<keyword evidence="5" id="KW-0418">Kinase</keyword>
<evidence type="ECO:0000256" key="1">
    <source>
        <dbReference type="ARBA" id="ARBA00000085"/>
    </source>
</evidence>
<dbReference type="SUPFAM" id="SSF158472">
    <property type="entry name" value="HAMP domain-like"/>
    <property type="match status" value="1"/>
</dbReference>
<dbReference type="GO" id="GO:0005886">
    <property type="term" value="C:plasma membrane"/>
    <property type="evidence" value="ECO:0007669"/>
    <property type="project" value="TreeGrafter"/>
</dbReference>
<proteinExistence type="predicted"/>
<keyword evidence="3" id="KW-0808">Transferase</keyword>
<keyword evidence="7" id="KW-0812">Transmembrane</keyword>
<dbReference type="EC" id="2.7.13.3" evidence="2"/>
<dbReference type="EMBL" id="AUZZ01001123">
    <property type="protein sequence ID" value="EQD65611.1"/>
    <property type="molecule type" value="Genomic_DNA"/>
</dbReference>
<keyword evidence="7" id="KW-1133">Transmembrane helix</keyword>
<evidence type="ECO:0000256" key="5">
    <source>
        <dbReference type="ARBA" id="ARBA00022777"/>
    </source>
</evidence>
<feature type="domain" description="HAMP" evidence="8">
    <location>
        <begin position="88"/>
        <end position="140"/>
    </location>
</feature>
<evidence type="ECO:0000256" key="3">
    <source>
        <dbReference type="ARBA" id="ARBA00022679"/>
    </source>
</evidence>
<dbReference type="CDD" id="cd06225">
    <property type="entry name" value="HAMP"/>
    <property type="match status" value="1"/>
</dbReference>
<protein>
    <recommendedName>
        <fullName evidence="2">histidine kinase</fullName>
        <ecNumber evidence="2">2.7.13.3</ecNumber>
    </recommendedName>
</protein>
<feature type="non-terminal residue" evidence="9">
    <location>
        <position position="1"/>
    </location>
</feature>
<comment type="catalytic activity">
    <reaction evidence="1">
        <text>ATP + protein L-histidine = ADP + protein N-phospho-L-histidine.</text>
        <dbReference type="EC" id="2.7.13.3"/>
    </reaction>
</comment>
<evidence type="ECO:0000256" key="2">
    <source>
        <dbReference type="ARBA" id="ARBA00012438"/>
    </source>
</evidence>
<dbReference type="PANTHER" id="PTHR44936">
    <property type="entry name" value="SENSOR PROTEIN CREC"/>
    <property type="match status" value="1"/>
</dbReference>
<dbReference type="InterPro" id="IPR003660">
    <property type="entry name" value="HAMP_dom"/>
</dbReference>
<dbReference type="AlphaFoldDB" id="T1AYD9"/>
<dbReference type="Pfam" id="PF00672">
    <property type="entry name" value="HAMP"/>
    <property type="match status" value="1"/>
</dbReference>
<reference evidence="9" key="1">
    <citation type="submission" date="2013-08" db="EMBL/GenBank/DDBJ databases">
        <authorList>
            <person name="Mendez C."/>
            <person name="Richter M."/>
            <person name="Ferrer M."/>
            <person name="Sanchez J."/>
        </authorList>
    </citation>
    <scope>NUCLEOTIDE SEQUENCE</scope>
</reference>
<reference evidence="9" key="2">
    <citation type="journal article" date="2014" name="ISME J.">
        <title>Microbial stratification in low pH oxic and suboxic macroscopic growths along an acid mine drainage.</title>
        <authorList>
            <person name="Mendez-Garcia C."/>
            <person name="Mesa V."/>
            <person name="Sprenger R.R."/>
            <person name="Richter M."/>
            <person name="Diez M.S."/>
            <person name="Solano J."/>
            <person name="Bargiela R."/>
            <person name="Golyshina O.V."/>
            <person name="Manteca A."/>
            <person name="Ramos J.L."/>
            <person name="Gallego J.R."/>
            <person name="Llorente I."/>
            <person name="Martins Dos Santos V.A."/>
            <person name="Jensen O.N."/>
            <person name="Pelaez A.I."/>
            <person name="Sanchez J."/>
            <person name="Ferrer M."/>
        </authorList>
    </citation>
    <scope>NUCLEOTIDE SEQUENCE</scope>
</reference>
<dbReference type="PANTHER" id="PTHR44936:SF10">
    <property type="entry name" value="SENSOR PROTEIN RSTB"/>
    <property type="match status" value="1"/>
</dbReference>
<keyword evidence="6" id="KW-0067">ATP-binding</keyword>
<evidence type="ECO:0000256" key="4">
    <source>
        <dbReference type="ARBA" id="ARBA00022741"/>
    </source>
</evidence>
<dbReference type="InterPro" id="IPR050980">
    <property type="entry name" value="2C_sensor_his_kinase"/>
</dbReference>